<keyword evidence="5" id="KW-1185">Reference proteome</keyword>
<dbReference type="NCBIfam" id="TIGR01730">
    <property type="entry name" value="RND_mfp"/>
    <property type="match status" value="1"/>
</dbReference>
<dbReference type="PANTHER" id="PTHR30097">
    <property type="entry name" value="CATION EFFLUX SYSTEM PROTEIN CUSB"/>
    <property type="match status" value="1"/>
</dbReference>
<dbReference type="EMBL" id="JAUFQU010000001">
    <property type="protein sequence ID" value="MDN3706619.1"/>
    <property type="molecule type" value="Genomic_DNA"/>
</dbReference>
<organism evidence="4 5">
    <name type="scientific">Paenimyroides ceti</name>
    <dbReference type="NCBI Taxonomy" id="395087"/>
    <lineage>
        <taxon>Bacteria</taxon>
        <taxon>Pseudomonadati</taxon>
        <taxon>Bacteroidota</taxon>
        <taxon>Flavobacteriia</taxon>
        <taxon>Flavobacteriales</taxon>
        <taxon>Flavobacteriaceae</taxon>
        <taxon>Paenimyroides</taxon>
    </lineage>
</organism>
<feature type="domain" description="CzcB-like barrel-sandwich hybrid" evidence="3">
    <location>
        <begin position="75"/>
        <end position="213"/>
    </location>
</feature>
<evidence type="ECO:0000256" key="2">
    <source>
        <dbReference type="ARBA" id="ARBA00022448"/>
    </source>
</evidence>
<proteinExistence type="inferred from homology"/>
<gene>
    <name evidence="4" type="ORF">QW060_05680</name>
</gene>
<dbReference type="PROSITE" id="PS51257">
    <property type="entry name" value="PROKAR_LIPOPROTEIN"/>
    <property type="match status" value="1"/>
</dbReference>
<evidence type="ECO:0000259" key="3">
    <source>
        <dbReference type="Pfam" id="PF25973"/>
    </source>
</evidence>
<dbReference type="InterPro" id="IPR006143">
    <property type="entry name" value="RND_pump_MFP"/>
</dbReference>
<evidence type="ECO:0000313" key="4">
    <source>
        <dbReference type="EMBL" id="MDN3706619.1"/>
    </source>
</evidence>
<dbReference type="PANTHER" id="PTHR30097:SF4">
    <property type="entry name" value="SLR6042 PROTEIN"/>
    <property type="match status" value="1"/>
</dbReference>
<reference evidence="5" key="1">
    <citation type="journal article" date="2019" name="Int. J. Syst. Evol. Microbiol.">
        <title>The Global Catalogue of Microorganisms (GCM) 10K type strain sequencing project: providing services to taxonomists for standard genome sequencing and annotation.</title>
        <authorList>
            <consortium name="The Broad Institute Genomics Platform"/>
            <consortium name="The Broad Institute Genome Sequencing Center for Infectious Disease"/>
            <person name="Wu L."/>
            <person name="Ma J."/>
        </authorList>
    </citation>
    <scope>NUCLEOTIDE SEQUENCE [LARGE SCALE GENOMIC DNA]</scope>
    <source>
        <strain evidence="5">CECT 7184</strain>
    </source>
</reference>
<dbReference type="Gene3D" id="2.40.30.170">
    <property type="match status" value="1"/>
</dbReference>
<dbReference type="Proteomes" id="UP001242368">
    <property type="component" value="Unassembled WGS sequence"/>
</dbReference>
<dbReference type="Pfam" id="PF25973">
    <property type="entry name" value="BSH_CzcB"/>
    <property type="match status" value="1"/>
</dbReference>
<comment type="similarity">
    <text evidence="1">Belongs to the membrane fusion protein (MFP) (TC 8.A.1) family.</text>
</comment>
<accession>A0ABT8CR05</accession>
<evidence type="ECO:0000313" key="5">
    <source>
        <dbReference type="Proteomes" id="UP001242368"/>
    </source>
</evidence>
<dbReference type="RefSeq" id="WP_290362684.1">
    <property type="nucleotide sequence ID" value="NZ_JAUFQU010000001.1"/>
</dbReference>
<protein>
    <submittedName>
        <fullName evidence="4">Efflux RND transporter periplasmic adaptor subunit</fullName>
    </submittedName>
</protein>
<dbReference type="SUPFAM" id="SSF111369">
    <property type="entry name" value="HlyD-like secretion proteins"/>
    <property type="match status" value="1"/>
</dbReference>
<dbReference type="Gene3D" id="2.40.50.100">
    <property type="match status" value="1"/>
</dbReference>
<dbReference type="InterPro" id="IPR058647">
    <property type="entry name" value="BSH_CzcB-like"/>
</dbReference>
<evidence type="ECO:0000256" key="1">
    <source>
        <dbReference type="ARBA" id="ARBA00009477"/>
    </source>
</evidence>
<dbReference type="Gene3D" id="1.10.287.470">
    <property type="entry name" value="Helix hairpin bin"/>
    <property type="match status" value="1"/>
</dbReference>
<comment type="caution">
    <text evidence="4">The sequence shown here is derived from an EMBL/GenBank/DDBJ whole genome shotgun (WGS) entry which is preliminary data.</text>
</comment>
<name>A0ABT8CR05_9FLAO</name>
<keyword evidence="2" id="KW-0813">Transport</keyword>
<dbReference type="InterPro" id="IPR051909">
    <property type="entry name" value="MFP_Cation_Efflux"/>
</dbReference>
<sequence>MRNTLLLFLICTLIACTEKPTTTIETKEKNSSNTVVLTEAQEKSTAIETFEIQQQSITSTLKLYGKTEVPPQNLVSVTSALGGYVKSIRLLQGQRFKKGQVLAILEDNQFIQLQEDYLSAKANLAMAEAEYLRQKELNQNKASSDKNFQQATAGYRTLQISKKALEEKLRLININPNTLTLDKITRTISLHAPFDGVVGEVFVNTGKYAAPFDVLFELINPRDFLLNLKVFEKDLAKIAIGQQVQASSNTNPDELFLCEIVSIGRSVNTDGSSDVYARIKDQRGIDLSAGMYVNAEVGVINKNAWVLPQEAIVGFEGKNYIFERLQNHTYRMLPVEITTTEKEWVEIKNSSSLQNKKLVRKGAYSLLMALKNKPEE</sequence>